<dbReference type="AlphaFoldDB" id="X1UDM2"/>
<evidence type="ECO:0000313" key="1">
    <source>
        <dbReference type="EMBL" id="GAJ15594.1"/>
    </source>
</evidence>
<proteinExistence type="predicted"/>
<evidence type="ECO:0008006" key="2">
    <source>
        <dbReference type="Google" id="ProtNLM"/>
    </source>
</evidence>
<dbReference type="SUPFAM" id="SSF52540">
    <property type="entry name" value="P-loop containing nucleoside triphosphate hydrolases"/>
    <property type="match status" value="1"/>
</dbReference>
<sequence>KSLVLDTLRRYNSKYGTTIIMTSSELEELRSTCDRIAIVDEGRIAGILPPTVKPVEFGLLMLGKKSETEEVCTNEGKD</sequence>
<feature type="non-terminal residue" evidence="1">
    <location>
        <position position="1"/>
    </location>
</feature>
<dbReference type="EMBL" id="BARW01030083">
    <property type="protein sequence ID" value="GAJ15594.1"/>
    <property type="molecule type" value="Genomic_DNA"/>
</dbReference>
<dbReference type="Gene3D" id="3.40.50.300">
    <property type="entry name" value="P-loop containing nucleotide triphosphate hydrolases"/>
    <property type="match status" value="1"/>
</dbReference>
<reference evidence="1" key="1">
    <citation type="journal article" date="2014" name="Front. Microbiol.">
        <title>High frequency of phylogenetically diverse reductive dehalogenase-homologous genes in deep subseafloor sedimentary metagenomes.</title>
        <authorList>
            <person name="Kawai M."/>
            <person name="Futagami T."/>
            <person name="Toyoda A."/>
            <person name="Takaki Y."/>
            <person name="Nishi S."/>
            <person name="Hori S."/>
            <person name="Arai W."/>
            <person name="Tsubouchi T."/>
            <person name="Morono Y."/>
            <person name="Uchiyama I."/>
            <person name="Ito T."/>
            <person name="Fujiyama A."/>
            <person name="Inagaki F."/>
            <person name="Takami H."/>
        </authorList>
    </citation>
    <scope>NUCLEOTIDE SEQUENCE</scope>
    <source>
        <strain evidence="1">Expedition CK06-06</strain>
    </source>
</reference>
<comment type="caution">
    <text evidence="1">The sequence shown here is derived from an EMBL/GenBank/DDBJ whole genome shotgun (WGS) entry which is preliminary data.</text>
</comment>
<dbReference type="InterPro" id="IPR027417">
    <property type="entry name" value="P-loop_NTPase"/>
</dbReference>
<organism evidence="1">
    <name type="scientific">marine sediment metagenome</name>
    <dbReference type="NCBI Taxonomy" id="412755"/>
    <lineage>
        <taxon>unclassified sequences</taxon>
        <taxon>metagenomes</taxon>
        <taxon>ecological metagenomes</taxon>
    </lineage>
</organism>
<gene>
    <name evidence="1" type="ORF">S12H4_48184</name>
</gene>
<name>X1UDM2_9ZZZZ</name>
<protein>
    <recommendedName>
        <fullName evidence="2">Sugar ABC transporter ATP-binding protein</fullName>
    </recommendedName>
</protein>
<accession>X1UDM2</accession>